<keyword evidence="11" id="KW-1185">Reference proteome</keyword>
<feature type="domain" description="ATP-grasp" evidence="9">
    <location>
        <begin position="9"/>
        <end position="54"/>
    </location>
</feature>
<feature type="binding site" evidence="7">
    <location>
        <position position="256"/>
    </location>
    <ligand>
        <name>substrate</name>
        <note>ligand shared with subunit alpha</note>
    </ligand>
</feature>
<dbReference type="NCBIfam" id="NF001913">
    <property type="entry name" value="PRK00696.1"/>
    <property type="match status" value="1"/>
</dbReference>
<comment type="pathway">
    <text evidence="7">Carbohydrate metabolism; tricarboxylic acid cycle; succinate from succinyl-CoA (ligase route): step 1/1.</text>
</comment>
<name>A0A5C1QG62_9SPIO</name>
<dbReference type="Pfam" id="PF08442">
    <property type="entry name" value="ATP-grasp_2"/>
    <property type="match status" value="1"/>
</dbReference>
<keyword evidence="3 7" id="KW-0436">Ligase</keyword>
<feature type="binding site" evidence="7">
    <location>
        <begin position="52"/>
        <end position="54"/>
    </location>
    <ligand>
        <name>ATP</name>
        <dbReference type="ChEBI" id="CHEBI:30616"/>
    </ligand>
</feature>
<comment type="catalytic activity">
    <reaction evidence="7">
        <text>succinate + ATP + CoA = succinyl-CoA + ADP + phosphate</text>
        <dbReference type="Rhea" id="RHEA:17661"/>
        <dbReference type="ChEBI" id="CHEBI:30031"/>
        <dbReference type="ChEBI" id="CHEBI:30616"/>
        <dbReference type="ChEBI" id="CHEBI:43474"/>
        <dbReference type="ChEBI" id="CHEBI:57287"/>
        <dbReference type="ChEBI" id="CHEBI:57292"/>
        <dbReference type="ChEBI" id="CHEBI:456216"/>
        <dbReference type="EC" id="6.2.1.5"/>
    </reaction>
</comment>
<dbReference type="PROSITE" id="PS50975">
    <property type="entry name" value="ATP_GRASP"/>
    <property type="match status" value="1"/>
</dbReference>
<dbReference type="FunFam" id="3.40.50.261:FF:000001">
    <property type="entry name" value="Succinate--CoA ligase [ADP-forming] subunit beta"/>
    <property type="match status" value="1"/>
</dbReference>
<dbReference type="Pfam" id="PF00549">
    <property type="entry name" value="Ligase_CoA"/>
    <property type="match status" value="1"/>
</dbReference>
<dbReference type="GO" id="GO:0006104">
    <property type="term" value="P:succinyl-CoA metabolic process"/>
    <property type="evidence" value="ECO:0007669"/>
    <property type="project" value="TreeGrafter"/>
</dbReference>
<dbReference type="GO" id="GO:0005829">
    <property type="term" value="C:cytosol"/>
    <property type="evidence" value="ECO:0007669"/>
    <property type="project" value="TreeGrafter"/>
</dbReference>
<comment type="function">
    <text evidence="7">Succinyl-CoA synthetase functions in the citric acid cycle (TCA), coupling the hydrolysis of succinyl-CoA to the synthesis of either ATP or GTP and thus represents the only step of substrate-level phosphorylation in the TCA. The beta subunit provides nucleotide specificity of the enzyme and binds the substrate succinate, while the binding sites for coenzyme A and phosphate are found in the alpha subunit.</text>
</comment>
<evidence type="ECO:0000256" key="5">
    <source>
        <dbReference type="ARBA" id="ARBA00022741"/>
    </source>
</evidence>
<dbReference type="SUPFAM" id="SSF56059">
    <property type="entry name" value="Glutathione synthetase ATP-binding domain-like"/>
    <property type="match status" value="1"/>
</dbReference>
<proteinExistence type="inferred from homology"/>
<dbReference type="SUPFAM" id="SSF52210">
    <property type="entry name" value="Succinyl-CoA synthetase domains"/>
    <property type="match status" value="1"/>
</dbReference>
<accession>A0A5C1QG62</accession>
<dbReference type="InterPro" id="IPR005809">
    <property type="entry name" value="Succ_CoA_ligase-like_bsu"/>
</dbReference>
<dbReference type="InterPro" id="IPR013815">
    <property type="entry name" value="ATP_grasp_subdomain_1"/>
</dbReference>
<comment type="similarity">
    <text evidence="1 7">Belongs to the succinate/malate CoA ligase beta subunit family.</text>
</comment>
<keyword evidence="5 7" id="KW-0547">Nucleotide-binding</keyword>
<dbReference type="PROSITE" id="PS01217">
    <property type="entry name" value="SUCCINYL_COA_LIG_3"/>
    <property type="match status" value="1"/>
</dbReference>
<dbReference type="Gene3D" id="3.30.1490.20">
    <property type="entry name" value="ATP-grasp fold, A domain"/>
    <property type="match status" value="1"/>
</dbReference>
<dbReference type="GO" id="GO:0000287">
    <property type="term" value="F:magnesium ion binding"/>
    <property type="evidence" value="ECO:0007669"/>
    <property type="project" value="UniProtKB-UniRule"/>
</dbReference>
<evidence type="ECO:0000256" key="2">
    <source>
        <dbReference type="ARBA" id="ARBA00022532"/>
    </source>
</evidence>
<dbReference type="InterPro" id="IPR013650">
    <property type="entry name" value="ATP-grasp_succ-CoA_synth-type"/>
</dbReference>
<dbReference type="KEGG" id="ock:EXM22_00275"/>
<protein>
    <recommendedName>
        <fullName evidence="7">Succinate--CoA ligase [ADP-forming] subunit beta</fullName>
        <ecNumber evidence="7">6.2.1.5</ecNumber>
    </recommendedName>
    <alternativeName>
        <fullName evidence="7">Succinyl-CoA synthetase subunit beta</fullName>
        <shortName evidence="7">SCS-beta</shortName>
    </alternativeName>
</protein>
<dbReference type="GO" id="GO:0004776">
    <property type="term" value="F:succinate-CoA ligase (GDP-forming) activity"/>
    <property type="evidence" value="ECO:0007669"/>
    <property type="project" value="RHEA"/>
</dbReference>
<dbReference type="InterPro" id="IPR005811">
    <property type="entry name" value="SUCC_ACL_C"/>
</dbReference>
<dbReference type="EC" id="6.2.1.5" evidence="7"/>
<dbReference type="FunFam" id="3.30.470.20:FF:000002">
    <property type="entry name" value="Succinate--CoA ligase [ADP-forming] subunit beta"/>
    <property type="match status" value="1"/>
</dbReference>
<dbReference type="InterPro" id="IPR016102">
    <property type="entry name" value="Succinyl-CoA_synth-like"/>
</dbReference>
<dbReference type="PANTHER" id="PTHR11815">
    <property type="entry name" value="SUCCINYL-COA SYNTHETASE BETA CHAIN"/>
    <property type="match status" value="1"/>
</dbReference>
<dbReference type="Gene3D" id="3.40.50.261">
    <property type="entry name" value="Succinyl-CoA synthetase domains"/>
    <property type="match status" value="1"/>
</dbReference>
<reference evidence="10 11" key="1">
    <citation type="submission" date="2019-02" db="EMBL/GenBank/DDBJ databases">
        <title>Complete Genome Sequence and Methylome Analysis of free living Spirochaetas.</title>
        <authorList>
            <person name="Fomenkov A."/>
            <person name="Dubinina G."/>
            <person name="Leshcheva N."/>
            <person name="Mikheeva N."/>
            <person name="Grabovich M."/>
            <person name="Vincze T."/>
            <person name="Roberts R.J."/>
        </authorList>
    </citation>
    <scope>NUCLEOTIDE SEQUENCE [LARGE SCALE GENOMIC DNA]</scope>
    <source>
        <strain evidence="10 11">K2</strain>
    </source>
</reference>
<dbReference type="GO" id="GO:0005524">
    <property type="term" value="F:ATP binding"/>
    <property type="evidence" value="ECO:0007669"/>
    <property type="project" value="UniProtKB-UniRule"/>
</dbReference>
<comment type="subunit">
    <text evidence="7">Heterotetramer of two alpha and two beta subunits.</text>
</comment>
<evidence type="ECO:0000256" key="4">
    <source>
        <dbReference type="ARBA" id="ARBA00022723"/>
    </source>
</evidence>
<dbReference type="EMBL" id="CP036150">
    <property type="protein sequence ID" value="QEN06501.1"/>
    <property type="molecule type" value="Genomic_DNA"/>
</dbReference>
<dbReference type="RefSeq" id="WP_149484584.1">
    <property type="nucleotide sequence ID" value="NZ_CP036150.1"/>
</dbReference>
<evidence type="ECO:0000256" key="3">
    <source>
        <dbReference type="ARBA" id="ARBA00022598"/>
    </source>
</evidence>
<feature type="binding site" evidence="7">
    <location>
        <position position="191"/>
    </location>
    <ligand>
        <name>Mg(2+)</name>
        <dbReference type="ChEBI" id="CHEBI:18420"/>
    </ligand>
</feature>
<dbReference type="GO" id="GO:0004775">
    <property type="term" value="F:succinate-CoA ligase (ADP-forming) activity"/>
    <property type="evidence" value="ECO:0007669"/>
    <property type="project" value="UniProtKB-UniRule"/>
</dbReference>
<evidence type="ECO:0000256" key="6">
    <source>
        <dbReference type="ARBA" id="ARBA00022842"/>
    </source>
</evidence>
<dbReference type="InterPro" id="IPR017866">
    <property type="entry name" value="Succ-CoA_synthase_bsu_CS"/>
</dbReference>
<dbReference type="OrthoDB" id="9802602at2"/>
<dbReference type="UniPathway" id="UPA00223">
    <property type="reaction ID" value="UER00999"/>
</dbReference>
<feature type="binding site" evidence="7">
    <location>
        <position position="45"/>
    </location>
    <ligand>
        <name>ATP</name>
        <dbReference type="ChEBI" id="CHEBI:30616"/>
    </ligand>
</feature>
<sequence>MNIHEYQAKELFASYGIPIKAFRLVTEPGQLAQAAQELGGETIVKAQVLTGGRGKAGGVKYAKTAEEAVKYGQDILNLTIKGFPVEKIILTEAADIKKEFYAGFITNRGTRAVTLMLSKAGGMDIEDLAVNSPEEILKIDFFARTGPDEDLYEAALKDIFRTQTHIAQARDILDKLYRLFLEKDCSLTEINPLSIVDDDTLVAIDAKMSFDDNALFRHPEIQALENPEESSQDEKDAREAGLSFVSLDGDIGCIVNGAGLAMATLDLIKLAGGEPANFLDVGGSSNPNKVVSALKIIISNPNVKAILINIFGGITRCDDIAKGLLMAREQIQLDLPLVIRLVGTNQDEGRALLEKAGLQAFDGLSESVEKVVALATSEGGRQ</sequence>
<dbReference type="AlphaFoldDB" id="A0A5C1QG62"/>
<evidence type="ECO:0000259" key="9">
    <source>
        <dbReference type="PROSITE" id="PS50975"/>
    </source>
</evidence>
<dbReference type="GO" id="GO:0042709">
    <property type="term" value="C:succinate-CoA ligase complex"/>
    <property type="evidence" value="ECO:0007669"/>
    <property type="project" value="TreeGrafter"/>
</dbReference>
<keyword evidence="2 7" id="KW-0816">Tricarboxylic acid cycle</keyword>
<evidence type="ECO:0000256" key="1">
    <source>
        <dbReference type="ARBA" id="ARBA00009182"/>
    </source>
</evidence>
<comment type="caution">
    <text evidence="7">Lacks conserved residue(s) required for the propagation of feature annotation.</text>
</comment>
<feature type="binding site" evidence="7">
    <location>
        <begin position="313"/>
        <end position="315"/>
    </location>
    <ligand>
        <name>substrate</name>
        <note>ligand shared with subunit alpha</note>
    </ligand>
</feature>
<evidence type="ECO:0000313" key="10">
    <source>
        <dbReference type="EMBL" id="QEN06501.1"/>
    </source>
</evidence>
<dbReference type="HAMAP" id="MF_00558">
    <property type="entry name" value="Succ_CoA_beta"/>
    <property type="match status" value="1"/>
</dbReference>
<dbReference type="NCBIfam" id="TIGR01016">
    <property type="entry name" value="sucCoAbeta"/>
    <property type="match status" value="1"/>
</dbReference>
<gene>
    <name evidence="7" type="primary">sucC</name>
    <name evidence="10" type="ORF">EXM22_00275</name>
</gene>
<dbReference type="GO" id="GO:0006099">
    <property type="term" value="P:tricarboxylic acid cycle"/>
    <property type="evidence" value="ECO:0007669"/>
    <property type="project" value="UniProtKB-UniRule"/>
</dbReference>
<dbReference type="Proteomes" id="UP000324209">
    <property type="component" value="Chromosome"/>
</dbReference>
<comment type="catalytic activity">
    <reaction evidence="7">
        <text>GTP + succinate + CoA = succinyl-CoA + GDP + phosphate</text>
        <dbReference type="Rhea" id="RHEA:22120"/>
        <dbReference type="ChEBI" id="CHEBI:30031"/>
        <dbReference type="ChEBI" id="CHEBI:37565"/>
        <dbReference type="ChEBI" id="CHEBI:43474"/>
        <dbReference type="ChEBI" id="CHEBI:57287"/>
        <dbReference type="ChEBI" id="CHEBI:57292"/>
        <dbReference type="ChEBI" id="CHEBI:58189"/>
    </reaction>
</comment>
<keyword evidence="4 7" id="KW-0479">Metal-binding</keyword>
<evidence type="ECO:0000313" key="11">
    <source>
        <dbReference type="Proteomes" id="UP000324209"/>
    </source>
</evidence>
<dbReference type="InterPro" id="IPR011761">
    <property type="entry name" value="ATP-grasp"/>
</dbReference>
<evidence type="ECO:0000256" key="8">
    <source>
        <dbReference type="PROSITE-ProRule" id="PRU00409"/>
    </source>
</evidence>
<dbReference type="PANTHER" id="PTHR11815:SF10">
    <property type="entry name" value="SUCCINATE--COA LIGASE [GDP-FORMING] SUBUNIT BETA, MITOCHONDRIAL"/>
    <property type="match status" value="1"/>
</dbReference>
<keyword evidence="7 8" id="KW-0067">ATP-binding</keyword>
<feature type="binding site" evidence="7">
    <location>
        <position position="94"/>
    </location>
    <ligand>
        <name>ATP</name>
        <dbReference type="ChEBI" id="CHEBI:30616"/>
    </ligand>
</feature>
<organism evidence="10 11">
    <name type="scientific">Oceanispirochaeta crateris</name>
    <dbReference type="NCBI Taxonomy" id="2518645"/>
    <lineage>
        <taxon>Bacteria</taxon>
        <taxon>Pseudomonadati</taxon>
        <taxon>Spirochaetota</taxon>
        <taxon>Spirochaetia</taxon>
        <taxon>Spirochaetales</taxon>
        <taxon>Spirochaetaceae</taxon>
        <taxon>Oceanispirochaeta</taxon>
    </lineage>
</organism>
<comment type="cofactor">
    <cofactor evidence="7">
        <name>Mg(2+)</name>
        <dbReference type="ChEBI" id="CHEBI:18420"/>
    </cofactor>
    <text evidence="7">Binds 1 Mg(2+) ion per subunit.</text>
</comment>
<feature type="binding site" evidence="7">
    <location>
        <position position="99"/>
    </location>
    <ligand>
        <name>ATP</name>
        <dbReference type="ChEBI" id="CHEBI:30616"/>
    </ligand>
</feature>
<evidence type="ECO:0000256" key="7">
    <source>
        <dbReference type="HAMAP-Rule" id="MF_00558"/>
    </source>
</evidence>
<feature type="binding site" evidence="7">
    <location>
        <position position="205"/>
    </location>
    <ligand>
        <name>Mg(2+)</name>
        <dbReference type="ChEBI" id="CHEBI:18420"/>
    </ligand>
</feature>
<dbReference type="PIRSF" id="PIRSF001554">
    <property type="entry name" value="SucCS_beta"/>
    <property type="match status" value="1"/>
</dbReference>
<dbReference type="Gene3D" id="3.30.470.20">
    <property type="entry name" value="ATP-grasp fold, B domain"/>
    <property type="match status" value="1"/>
</dbReference>
<keyword evidence="6 7" id="KW-0460">Magnesium</keyword>